<evidence type="ECO:0000313" key="1">
    <source>
        <dbReference type="EMBL" id="RMU45081.1"/>
    </source>
</evidence>
<comment type="caution">
    <text evidence="1">The sequence shown here is derived from an EMBL/GenBank/DDBJ whole genome shotgun (WGS) entry which is preliminary data.</text>
</comment>
<dbReference type="EMBL" id="RBUA01001337">
    <property type="protein sequence ID" value="RMU45081.1"/>
    <property type="molecule type" value="Genomic_DNA"/>
</dbReference>
<dbReference type="Pfam" id="PF11251">
    <property type="entry name" value="DUF3050"/>
    <property type="match status" value="1"/>
</dbReference>
<name>A0A3M5UGS2_PSESX</name>
<dbReference type="InterPro" id="IPR024423">
    <property type="entry name" value="DUF3050"/>
</dbReference>
<accession>A0A3M5UGS2</accession>
<dbReference type="Gene3D" id="1.20.910.10">
    <property type="entry name" value="Heme oxygenase-like"/>
    <property type="match status" value="1"/>
</dbReference>
<evidence type="ECO:0008006" key="3">
    <source>
        <dbReference type="Google" id="ProtNLM"/>
    </source>
</evidence>
<dbReference type="Proteomes" id="UP000280395">
    <property type="component" value="Unassembled WGS sequence"/>
</dbReference>
<reference evidence="1 2" key="1">
    <citation type="submission" date="2018-08" db="EMBL/GenBank/DDBJ databases">
        <title>Recombination of ecologically and evolutionarily significant loci maintains genetic cohesion in the Pseudomonas syringae species complex.</title>
        <authorList>
            <person name="Dillon M."/>
            <person name="Thakur S."/>
            <person name="Almeida R.N.D."/>
            <person name="Weir B.S."/>
            <person name="Guttman D.S."/>
        </authorList>
    </citation>
    <scope>NUCLEOTIDE SEQUENCE [LARGE SCALE GENOMIC DNA]</scope>
    <source>
        <strain evidence="1 2">ICMP 14479</strain>
    </source>
</reference>
<sequence length="282" mass="31586">MGLTLQAAGARMPFDIDSHIETEREQLFSHPLFGSIRSVEDVRTLMEFHVFAVWDFMTLLKRIQRDLTCVELPWVPPVHITAARLINEIVVGEETDEHPEGGFISHLDLYLAAMDEIGADSSVFRRFLAAIQAKVPLAKALNDAQIPTAAKVFMCQTLDVAQHGSTEAVLAYFFFGREDIIPDMFGRLLSQWSVSESDVPMLTYYLKRHIEMDGDDHGPAAKRIIAEIVTSPAQHLHMVESAKTAISSRIDLWNGVHQFLLDKAQPTVSRPAREVHTVSEPA</sequence>
<gene>
    <name evidence="1" type="ORF">ALP29_04458</name>
</gene>
<organism evidence="1 2">
    <name type="scientific">Pseudomonas syringae pv. avii</name>
    <dbReference type="NCBI Taxonomy" id="663959"/>
    <lineage>
        <taxon>Bacteria</taxon>
        <taxon>Pseudomonadati</taxon>
        <taxon>Pseudomonadota</taxon>
        <taxon>Gammaproteobacteria</taxon>
        <taxon>Pseudomonadales</taxon>
        <taxon>Pseudomonadaceae</taxon>
        <taxon>Pseudomonas</taxon>
        <taxon>Pseudomonas syringae</taxon>
    </lineage>
</organism>
<dbReference type="AlphaFoldDB" id="A0A3M5UGS2"/>
<proteinExistence type="predicted"/>
<protein>
    <recommendedName>
        <fullName evidence="3">Mangotoxin biosynthesis-involved protein MgoB</fullName>
    </recommendedName>
</protein>
<evidence type="ECO:0000313" key="2">
    <source>
        <dbReference type="Proteomes" id="UP000280395"/>
    </source>
</evidence>
<dbReference type="SUPFAM" id="SSF48613">
    <property type="entry name" value="Heme oxygenase-like"/>
    <property type="match status" value="1"/>
</dbReference>
<dbReference type="InterPro" id="IPR016084">
    <property type="entry name" value="Haem_Oase-like_multi-hlx"/>
</dbReference>